<organism evidence="2 3">
    <name type="scientific">Plicaturopsis crispa FD-325 SS-3</name>
    <dbReference type="NCBI Taxonomy" id="944288"/>
    <lineage>
        <taxon>Eukaryota</taxon>
        <taxon>Fungi</taxon>
        <taxon>Dikarya</taxon>
        <taxon>Basidiomycota</taxon>
        <taxon>Agaricomycotina</taxon>
        <taxon>Agaricomycetes</taxon>
        <taxon>Agaricomycetidae</taxon>
        <taxon>Amylocorticiales</taxon>
        <taxon>Amylocorticiaceae</taxon>
        <taxon>Plicatura</taxon>
        <taxon>Plicaturopsis crispa</taxon>
    </lineage>
</organism>
<protein>
    <submittedName>
        <fullName evidence="2">Unplaced genomic scaffold PLICRscaffold_33, whole genome shotgun sequence</fullName>
    </submittedName>
</protein>
<feature type="region of interest" description="Disordered" evidence="1">
    <location>
        <begin position="187"/>
        <end position="212"/>
    </location>
</feature>
<sequence length="212" mass="24072">LDVDDDIWQDIGLEEDDEGYGDVPLWLGDDNVRDGIRARMDLDRCLEEEVRLQRERCTMQEWMLEEWNVLREALSDAESDCEDMVYQLRQRRDYLCRLCVTWQGGIGGIPCAKSMPESWGLSEDDLLSAAVLEYTATYDEADSKDDGDYDGYGELDEDEDDAKLLEVAEESALADAYAQELRGISGLGLDGGGDLTKSPTKMSSPRKRRRYD</sequence>
<gene>
    <name evidence="2" type="ORF">PLICRDRAFT_119897</name>
</gene>
<name>A0A0C9SK34_PLICR</name>
<evidence type="ECO:0000256" key="1">
    <source>
        <dbReference type="SAM" id="MobiDB-lite"/>
    </source>
</evidence>
<dbReference type="Proteomes" id="UP000053263">
    <property type="component" value="Unassembled WGS sequence"/>
</dbReference>
<dbReference type="AlphaFoldDB" id="A0A0C9SK34"/>
<dbReference type="OrthoDB" id="2976829at2759"/>
<proteinExistence type="predicted"/>
<evidence type="ECO:0000313" key="2">
    <source>
        <dbReference type="EMBL" id="KII83041.1"/>
    </source>
</evidence>
<reference evidence="2 3" key="1">
    <citation type="submission" date="2014-06" db="EMBL/GenBank/DDBJ databases">
        <title>Evolutionary Origins and Diversification of the Mycorrhizal Mutualists.</title>
        <authorList>
            <consortium name="DOE Joint Genome Institute"/>
            <consortium name="Mycorrhizal Genomics Consortium"/>
            <person name="Kohler A."/>
            <person name="Kuo A."/>
            <person name="Nagy L.G."/>
            <person name="Floudas D."/>
            <person name="Copeland A."/>
            <person name="Barry K.W."/>
            <person name="Cichocki N."/>
            <person name="Veneault-Fourrey C."/>
            <person name="LaButti K."/>
            <person name="Lindquist E.A."/>
            <person name="Lipzen A."/>
            <person name="Lundell T."/>
            <person name="Morin E."/>
            <person name="Murat C."/>
            <person name="Riley R."/>
            <person name="Ohm R."/>
            <person name="Sun H."/>
            <person name="Tunlid A."/>
            <person name="Henrissat B."/>
            <person name="Grigoriev I.V."/>
            <person name="Hibbett D.S."/>
            <person name="Martin F."/>
        </authorList>
    </citation>
    <scope>NUCLEOTIDE SEQUENCE [LARGE SCALE GENOMIC DNA]</scope>
    <source>
        <strain evidence="2 3">FD-325 SS-3</strain>
    </source>
</reference>
<dbReference type="EMBL" id="KN832586">
    <property type="protein sequence ID" value="KII83041.1"/>
    <property type="molecule type" value="Genomic_DNA"/>
</dbReference>
<dbReference type="HOGENOM" id="CLU_055157_0_0_1"/>
<evidence type="ECO:0000313" key="3">
    <source>
        <dbReference type="Proteomes" id="UP000053263"/>
    </source>
</evidence>
<keyword evidence="3" id="KW-1185">Reference proteome</keyword>
<accession>A0A0C9SK34</accession>
<feature type="non-terminal residue" evidence="2">
    <location>
        <position position="1"/>
    </location>
</feature>